<evidence type="ECO:0000256" key="5">
    <source>
        <dbReference type="ARBA" id="ARBA00022679"/>
    </source>
</evidence>
<evidence type="ECO:0000256" key="3">
    <source>
        <dbReference type="ARBA" id="ARBA00012292"/>
    </source>
</evidence>
<dbReference type="GO" id="GO:0005886">
    <property type="term" value="C:plasma membrane"/>
    <property type="evidence" value="ECO:0007669"/>
    <property type="project" value="UniProtKB-SubCell"/>
</dbReference>
<keyword evidence="6 14" id="KW-0812">Transmembrane</keyword>
<evidence type="ECO:0000256" key="2">
    <source>
        <dbReference type="ARBA" id="ARBA00004919"/>
    </source>
</evidence>
<evidence type="ECO:0000256" key="7">
    <source>
        <dbReference type="ARBA" id="ARBA00022989"/>
    </source>
</evidence>
<organism evidence="15 16">
    <name type="scientific">Arenimonas terrae</name>
    <dbReference type="NCBI Taxonomy" id="2546226"/>
    <lineage>
        <taxon>Bacteria</taxon>
        <taxon>Pseudomonadati</taxon>
        <taxon>Pseudomonadota</taxon>
        <taxon>Gammaproteobacteria</taxon>
        <taxon>Lysobacterales</taxon>
        <taxon>Lysobacteraceae</taxon>
        <taxon>Arenimonas</taxon>
    </lineage>
</organism>
<feature type="transmembrane region" description="Helical" evidence="14">
    <location>
        <begin position="273"/>
        <end position="294"/>
    </location>
</feature>
<comment type="function">
    <text evidence="14">Converts heme B (protoheme IX) to heme O by substitution of the vinyl group on carbon 2 of heme B porphyrin ring with a hydroxyethyl farnesyl side group.</text>
</comment>
<evidence type="ECO:0000313" key="15">
    <source>
        <dbReference type="EMBL" id="TNJ35764.1"/>
    </source>
</evidence>
<comment type="miscellaneous">
    <text evidence="14">Carbon 2 of the heme B porphyrin ring is defined according to the Fischer nomenclature.</text>
</comment>
<dbReference type="PROSITE" id="PS00943">
    <property type="entry name" value="UBIA"/>
    <property type="match status" value="1"/>
</dbReference>
<feature type="transmembrane region" description="Helical" evidence="14">
    <location>
        <begin position="213"/>
        <end position="234"/>
    </location>
</feature>
<dbReference type="EC" id="2.5.1.141" evidence="3 14"/>
<dbReference type="InterPro" id="IPR000537">
    <property type="entry name" value="UbiA_prenyltransferase"/>
</dbReference>
<evidence type="ECO:0000256" key="13">
    <source>
        <dbReference type="ARBA" id="ARBA00047690"/>
    </source>
</evidence>
<keyword evidence="4 14" id="KW-1003">Cell membrane</keyword>
<feature type="transmembrane region" description="Helical" evidence="14">
    <location>
        <begin position="44"/>
        <end position="64"/>
    </location>
</feature>
<dbReference type="GO" id="GO:0048034">
    <property type="term" value="P:heme O biosynthetic process"/>
    <property type="evidence" value="ECO:0007669"/>
    <property type="project" value="UniProtKB-UniRule"/>
</dbReference>
<comment type="pathway">
    <text evidence="2 14">Porphyrin-containing compound metabolism; heme O biosynthesis; heme O from protoheme: step 1/1.</text>
</comment>
<keyword evidence="9 14" id="KW-0472">Membrane</keyword>
<gene>
    <name evidence="14" type="primary">cyoE</name>
    <name evidence="15" type="ORF">E1B00_08475</name>
</gene>
<keyword evidence="5 14" id="KW-0808">Transferase</keyword>
<evidence type="ECO:0000256" key="1">
    <source>
        <dbReference type="ARBA" id="ARBA00004651"/>
    </source>
</evidence>
<dbReference type="InterPro" id="IPR030470">
    <property type="entry name" value="UbiA_prenylTrfase_CS"/>
</dbReference>
<proteinExistence type="inferred from homology"/>
<feature type="transmembrane region" description="Helical" evidence="14">
    <location>
        <begin position="85"/>
        <end position="106"/>
    </location>
</feature>
<evidence type="ECO:0000256" key="11">
    <source>
        <dbReference type="ARBA" id="ARBA00040810"/>
    </source>
</evidence>
<feature type="transmembrane region" description="Helical" evidence="14">
    <location>
        <begin position="139"/>
        <end position="158"/>
    </location>
</feature>
<evidence type="ECO:0000256" key="10">
    <source>
        <dbReference type="ARBA" id="ARBA00030253"/>
    </source>
</evidence>
<dbReference type="OrthoDB" id="9814417at2"/>
<keyword evidence="8 14" id="KW-0350">Heme biosynthesis</keyword>
<keyword evidence="16" id="KW-1185">Reference proteome</keyword>
<protein>
    <recommendedName>
        <fullName evidence="11 14">Protoheme IX farnesyltransferase</fullName>
        <ecNumber evidence="3 14">2.5.1.141</ecNumber>
    </recommendedName>
    <alternativeName>
        <fullName evidence="12 14">Heme B farnesyltransferase</fullName>
    </alternativeName>
    <alternativeName>
        <fullName evidence="10 14">Heme O synthase</fullName>
    </alternativeName>
</protein>
<comment type="caution">
    <text evidence="15">The sequence shown here is derived from an EMBL/GenBank/DDBJ whole genome shotgun (WGS) entry which is preliminary data.</text>
</comment>
<comment type="catalytic activity">
    <reaction evidence="13 14">
        <text>heme b + (2E,6E)-farnesyl diphosphate + H2O = Fe(II)-heme o + diphosphate</text>
        <dbReference type="Rhea" id="RHEA:28070"/>
        <dbReference type="ChEBI" id="CHEBI:15377"/>
        <dbReference type="ChEBI" id="CHEBI:33019"/>
        <dbReference type="ChEBI" id="CHEBI:60344"/>
        <dbReference type="ChEBI" id="CHEBI:60530"/>
        <dbReference type="ChEBI" id="CHEBI:175763"/>
        <dbReference type="EC" id="2.5.1.141"/>
    </reaction>
</comment>
<evidence type="ECO:0000256" key="14">
    <source>
        <dbReference type="HAMAP-Rule" id="MF_00154"/>
    </source>
</evidence>
<comment type="similarity">
    <text evidence="14">Belongs to the UbiA prenyltransferase family. Protoheme IX farnesyltransferase subfamily.</text>
</comment>
<dbReference type="AlphaFoldDB" id="A0A5C4RXJ8"/>
<evidence type="ECO:0000256" key="6">
    <source>
        <dbReference type="ARBA" id="ARBA00022692"/>
    </source>
</evidence>
<dbReference type="PANTHER" id="PTHR43448">
    <property type="entry name" value="PROTOHEME IX FARNESYLTRANSFERASE, MITOCHONDRIAL"/>
    <property type="match status" value="1"/>
</dbReference>
<feature type="transmembrane region" description="Helical" evidence="14">
    <location>
        <begin position="12"/>
        <end position="32"/>
    </location>
</feature>
<evidence type="ECO:0000256" key="4">
    <source>
        <dbReference type="ARBA" id="ARBA00022475"/>
    </source>
</evidence>
<dbReference type="PANTHER" id="PTHR43448:SF7">
    <property type="entry name" value="4-HYDROXYBENZOATE SOLANESYLTRANSFERASE"/>
    <property type="match status" value="1"/>
</dbReference>
<dbReference type="GO" id="GO:0008495">
    <property type="term" value="F:protoheme IX farnesyltransferase activity"/>
    <property type="evidence" value="ECO:0007669"/>
    <property type="project" value="UniProtKB-UniRule"/>
</dbReference>
<dbReference type="CDD" id="cd13957">
    <property type="entry name" value="PT_UbiA_Cox10"/>
    <property type="match status" value="1"/>
</dbReference>
<dbReference type="FunFam" id="1.10.357.140:FF:000001">
    <property type="entry name" value="Protoheme IX farnesyltransferase"/>
    <property type="match status" value="1"/>
</dbReference>
<feature type="transmembrane region" description="Helical" evidence="14">
    <location>
        <begin position="112"/>
        <end position="132"/>
    </location>
</feature>
<dbReference type="RefSeq" id="WP_139447543.1">
    <property type="nucleotide sequence ID" value="NZ_SMDR01000001.1"/>
</dbReference>
<dbReference type="NCBIfam" id="NF003349">
    <property type="entry name" value="PRK04375.1-2"/>
    <property type="match status" value="1"/>
</dbReference>
<accession>A0A5C4RXJ8</accession>
<comment type="subcellular location">
    <subcellularLocation>
        <location evidence="1 14">Cell membrane</location>
        <topology evidence="1 14">Multi-pass membrane protein</topology>
    </subcellularLocation>
</comment>
<dbReference type="UniPathway" id="UPA00834">
    <property type="reaction ID" value="UER00712"/>
</dbReference>
<sequence length="310" mass="33901">MKIPFAAYWELTKPRVVALIVFTAIIGMFLAIEPGEAWPWERLVLGAIGIWLAAASAAAINHLLDQRIDTLMARTQHRPLAVGSLRPGQVLAFAVVLGAISMALLAWRVNGFTALLTFASLIGYAVIYTGYLKRATPQNIVIGGLAGAAPPALGWAAVDGFVAPWGVDPYALLLVLIIFVWTPPHFWALAIFRRDDYAKAMIPMLPVVYGVTYTRWQILFYTVLLLVVSVLPFVTGMSGVFYLGGALVLGGVFLYYAIRLLNPPGELYAMQVFNYSIIYLMALFAFLLADHWLLPQAAAVAAPGLEFVRD</sequence>
<feature type="transmembrane region" description="Helical" evidence="14">
    <location>
        <begin position="170"/>
        <end position="192"/>
    </location>
</feature>
<dbReference type="NCBIfam" id="TIGR01473">
    <property type="entry name" value="cyoE_ctaB"/>
    <property type="match status" value="1"/>
</dbReference>
<dbReference type="HAMAP" id="MF_00154">
    <property type="entry name" value="CyoE_CtaB"/>
    <property type="match status" value="1"/>
</dbReference>
<feature type="transmembrane region" description="Helical" evidence="14">
    <location>
        <begin position="240"/>
        <end position="261"/>
    </location>
</feature>
<dbReference type="InterPro" id="IPR006369">
    <property type="entry name" value="Protohaem_IX_farnesylTrfase"/>
</dbReference>
<dbReference type="Proteomes" id="UP000305760">
    <property type="component" value="Unassembled WGS sequence"/>
</dbReference>
<dbReference type="EMBL" id="SMDR01000001">
    <property type="protein sequence ID" value="TNJ35764.1"/>
    <property type="molecule type" value="Genomic_DNA"/>
</dbReference>
<evidence type="ECO:0000256" key="8">
    <source>
        <dbReference type="ARBA" id="ARBA00023133"/>
    </source>
</evidence>
<keyword evidence="7 14" id="KW-1133">Transmembrane helix</keyword>
<name>A0A5C4RXJ8_9GAMM</name>
<dbReference type="Gene3D" id="1.10.357.140">
    <property type="entry name" value="UbiA prenyltransferase"/>
    <property type="match status" value="1"/>
</dbReference>
<evidence type="ECO:0000256" key="12">
    <source>
        <dbReference type="ARBA" id="ARBA00042475"/>
    </source>
</evidence>
<dbReference type="Pfam" id="PF01040">
    <property type="entry name" value="UbiA"/>
    <property type="match status" value="1"/>
</dbReference>
<reference evidence="15 16" key="1">
    <citation type="submission" date="2019-03" db="EMBL/GenBank/DDBJ databases">
        <title>Arenimonas daejeonensis sp. nov., isolated from compost.</title>
        <authorList>
            <person name="Jeon C.O."/>
        </authorList>
    </citation>
    <scope>NUCLEOTIDE SEQUENCE [LARGE SCALE GENOMIC DNA]</scope>
    <source>
        <strain evidence="15 16">R29</strain>
    </source>
</reference>
<evidence type="ECO:0000313" key="16">
    <source>
        <dbReference type="Proteomes" id="UP000305760"/>
    </source>
</evidence>
<dbReference type="InterPro" id="IPR044878">
    <property type="entry name" value="UbiA_sf"/>
</dbReference>
<evidence type="ECO:0000256" key="9">
    <source>
        <dbReference type="ARBA" id="ARBA00023136"/>
    </source>
</evidence>